<dbReference type="GO" id="GO:0070513">
    <property type="term" value="F:death domain binding"/>
    <property type="evidence" value="ECO:0007669"/>
    <property type="project" value="TreeGrafter"/>
</dbReference>
<dbReference type="PANTHER" id="PTHR13177:SF4">
    <property type="entry name" value="GEO09647P1"/>
    <property type="match status" value="1"/>
</dbReference>
<comment type="caution">
    <text evidence="2">The sequence shown here is derived from an EMBL/GenBank/DDBJ whole genome shotgun (WGS) entry which is preliminary data.</text>
</comment>
<name>A0AAD9N7N3_9ANNE</name>
<sequence length="105" mass="11385">MSSAEDNAELKAGHPPAVKAGGMRVARARQSSTGESKESGGDGETEYSTTPPKSERHNQKMLISGVVTSGDKDFSPVAVKHYHEKPLPAKEKRHVETPHNIQQPR</sequence>
<dbReference type="Proteomes" id="UP001208570">
    <property type="component" value="Unassembled WGS sequence"/>
</dbReference>
<evidence type="ECO:0000313" key="2">
    <source>
        <dbReference type="EMBL" id="KAK2158453.1"/>
    </source>
</evidence>
<dbReference type="GO" id="GO:0097190">
    <property type="term" value="P:apoptotic signaling pathway"/>
    <property type="evidence" value="ECO:0007669"/>
    <property type="project" value="TreeGrafter"/>
</dbReference>
<protein>
    <recommendedName>
        <fullName evidence="4">Death-associated protein 1</fullName>
    </recommendedName>
</protein>
<keyword evidence="3" id="KW-1185">Reference proteome</keyword>
<evidence type="ECO:0000313" key="3">
    <source>
        <dbReference type="Proteomes" id="UP001208570"/>
    </source>
</evidence>
<dbReference type="EMBL" id="JAODUP010000170">
    <property type="protein sequence ID" value="KAK2158453.1"/>
    <property type="molecule type" value="Genomic_DNA"/>
</dbReference>
<reference evidence="2" key="1">
    <citation type="journal article" date="2023" name="Mol. Biol. Evol.">
        <title>Third-Generation Sequencing Reveals the Adaptive Role of the Epigenome in Three Deep-Sea Polychaetes.</title>
        <authorList>
            <person name="Perez M."/>
            <person name="Aroh O."/>
            <person name="Sun Y."/>
            <person name="Lan Y."/>
            <person name="Juniper S.K."/>
            <person name="Young C.R."/>
            <person name="Angers B."/>
            <person name="Qian P.Y."/>
        </authorList>
    </citation>
    <scope>NUCLEOTIDE SEQUENCE</scope>
    <source>
        <strain evidence="2">P08H-3</strain>
    </source>
</reference>
<feature type="region of interest" description="Disordered" evidence="1">
    <location>
        <begin position="83"/>
        <end position="105"/>
    </location>
</feature>
<dbReference type="GO" id="GO:0010507">
    <property type="term" value="P:negative regulation of autophagy"/>
    <property type="evidence" value="ECO:0007669"/>
    <property type="project" value="TreeGrafter"/>
</dbReference>
<gene>
    <name evidence="2" type="ORF">LSH36_170g04040</name>
</gene>
<accession>A0AAD9N7N3</accession>
<dbReference type="GO" id="GO:0034198">
    <property type="term" value="P:cellular response to amino acid starvation"/>
    <property type="evidence" value="ECO:0007669"/>
    <property type="project" value="TreeGrafter"/>
</dbReference>
<dbReference type="PANTHER" id="PTHR13177">
    <property type="entry name" value="DEATH-ASSOCIATED PROTEIN 1"/>
    <property type="match status" value="1"/>
</dbReference>
<dbReference type="AlphaFoldDB" id="A0AAD9N7N3"/>
<organism evidence="2 3">
    <name type="scientific">Paralvinella palmiformis</name>
    <dbReference type="NCBI Taxonomy" id="53620"/>
    <lineage>
        <taxon>Eukaryota</taxon>
        <taxon>Metazoa</taxon>
        <taxon>Spiralia</taxon>
        <taxon>Lophotrochozoa</taxon>
        <taxon>Annelida</taxon>
        <taxon>Polychaeta</taxon>
        <taxon>Sedentaria</taxon>
        <taxon>Canalipalpata</taxon>
        <taxon>Terebellida</taxon>
        <taxon>Terebelliformia</taxon>
        <taxon>Alvinellidae</taxon>
        <taxon>Paralvinella</taxon>
    </lineage>
</organism>
<dbReference type="Pfam" id="PF15228">
    <property type="entry name" value="DAP"/>
    <property type="match status" value="1"/>
</dbReference>
<proteinExistence type="predicted"/>
<feature type="region of interest" description="Disordered" evidence="1">
    <location>
        <begin position="1"/>
        <end position="59"/>
    </location>
</feature>
<feature type="compositionally biased region" description="Basic and acidic residues" evidence="1">
    <location>
        <begin position="84"/>
        <end position="97"/>
    </location>
</feature>
<evidence type="ECO:0000256" key="1">
    <source>
        <dbReference type="SAM" id="MobiDB-lite"/>
    </source>
</evidence>
<evidence type="ECO:0008006" key="4">
    <source>
        <dbReference type="Google" id="ProtNLM"/>
    </source>
</evidence>
<dbReference type="InterPro" id="IPR024130">
    <property type="entry name" value="DAP1/DAPL1"/>
</dbReference>